<dbReference type="PANTHER" id="PTHR43673:SF10">
    <property type="entry name" value="NADH DEHYDROGENASE_NAD(P)H NITROREDUCTASE XCC3605-RELATED"/>
    <property type="match status" value="1"/>
</dbReference>
<dbReference type="PROSITE" id="PS51379">
    <property type="entry name" value="4FE4S_FER_2"/>
    <property type="match status" value="2"/>
</dbReference>
<dbReference type="InterPro" id="IPR017896">
    <property type="entry name" value="4Fe4S_Fe-S-bd"/>
</dbReference>
<sequence>MDRITINVATCQRDGMCAAVCPSGCIEMGADGLPARVPDAVCIACGHCVAVCPHGAFANSRVDAAKTRPVPKRMPEAEAVRGLMLSRRSIRAYKDTPVTPETMTWLLDTARCAPTAVNTQKVFWIACLDPAKTRSVAALCIEWLRRSNYSARMVEMWDRQGQDTALRGAPAFAAAYSPADDAWGAVDCAIALTYMELAAASAGLGACFAGLLTTAAREMPALAALLDVPEGHVVHGGLMLGYPKYRYRLIPPRNEAYVRWM</sequence>
<feature type="domain" description="4Fe-4S ferredoxin-type" evidence="6">
    <location>
        <begin position="2"/>
        <end position="31"/>
    </location>
</feature>
<dbReference type="CDD" id="cd02143">
    <property type="entry name" value="nitroreductase_FeS-like"/>
    <property type="match status" value="1"/>
</dbReference>
<keyword evidence="4" id="KW-0408">Iron</keyword>
<keyword evidence="5" id="KW-0411">Iron-sulfur</keyword>
<organism evidence="7">
    <name type="scientific">Desulfovibrio sp. U5L</name>
    <dbReference type="NCBI Taxonomy" id="596152"/>
    <lineage>
        <taxon>Bacteria</taxon>
        <taxon>Pseudomonadati</taxon>
        <taxon>Thermodesulfobacteriota</taxon>
        <taxon>Desulfovibrionia</taxon>
        <taxon>Desulfovibrionales</taxon>
        <taxon>Desulfovibrionaceae</taxon>
        <taxon>Desulfovibrio</taxon>
    </lineage>
</organism>
<reference evidence="7" key="1">
    <citation type="submission" date="2011-11" db="EMBL/GenBank/DDBJ databases">
        <title>Improved High-Quality Draft sequence of Desulfovibrio sp. U5L.</title>
        <authorList>
            <consortium name="US DOE Joint Genome Institute"/>
            <person name="Lucas S."/>
            <person name="Han J."/>
            <person name="Lapidus A."/>
            <person name="Cheng J.-F."/>
            <person name="Goodwin L."/>
            <person name="Pitluck S."/>
            <person name="Peters L."/>
            <person name="Ovchinnikova G."/>
            <person name="Held B."/>
            <person name="Detter J.C."/>
            <person name="Han C."/>
            <person name="Tapia R."/>
            <person name="Land M."/>
            <person name="Hauser L."/>
            <person name="Kyrpides N."/>
            <person name="Ivanova N."/>
            <person name="Pagani I."/>
            <person name="Gabster J."/>
            <person name="Walker C."/>
            <person name="Stolyar S."/>
            <person name="Stahl D."/>
            <person name="Arkin A."/>
            <person name="Dehal P."/>
            <person name="Hazen T."/>
            <person name="Woyke T."/>
        </authorList>
    </citation>
    <scope>NUCLEOTIDE SEQUENCE [LARGE SCALE GENOMIC DNA]</scope>
    <source>
        <strain evidence="7">U5L</strain>
    </source>
</reference>
<evidence type="ECO:0000256" key="3">
    <source>
        <dbReference type="ARBA" id="ARBA00023002"/>
    </source>
</evidence>
<accession>I2PX25</accession>
<comment type="similarity">
    <text evidence="1">Belongs to the nitroreductase family.</text>
</comment>
<dbReference type="eggNOG" id="COG0778">
    <property type="taxonomic scope" value="Bacteria"/>
</dbReference>
<feature type="domain" description="4Fe-4S ferredoxin-type" evidence="6">
    <location>
        <begin position="32"/>
        <end position="62"/>
    </location>
</feature>
<dbReference type="Gene3D" id="3.40.109.10">
    <property type="entry name" value="NADH Oxidase"/>
    <property type="match status" value="1"/>
</dbReference>
<dbReference type="Pfam" id="PF13237">
    <property type="entry name" value="Fer4_10"/>
    <property type="match status" value="1"/>
</dbReference>
<dbReference type="InterPro" id="IPR029479">
    <property type="entry name" value="Nitroreductase"/>
</dbReference>
<dbReference type="GO" id="GO:0051536">
    <property type="term" value="F:iron-sulfur cluster binding"/>
    <property type="evidence" value="ECO:0007669"/>
    <property type="project" value="UniProtKB-KW"/>
</dbReference>
<dbReference type="EMBL" id="JH600068">
    <property type="protein sequence ID" value="EIG52081.1"/>
    <property type="molecule type" value="Genomic_DNA"/>
</dbReference>
<evidence type="ECO:0000259" key="6">
    <source>
        <dbReference type="PROSITE" id="PS51379"/>
    </source>
</evidence>
<dbReference type="PANTHER" id="PTHR43673">
    <property type="entry name" value="NAD(P)H NITROREDUCTASE YDGI-RELATED"/>
    <property type="match status" value="1"/>
</dbReference>
<dbReference type="InterPro" id="IPR017900">
    <property type="entry name" value="4Fe4S_Fe_S_CS"/>
</dbReference>
<keyword evidence="2" id="KW-0479">Metal-binding</keyword>
<evidence type="ECO:0000256" key="2">
    <source>
        <dbReference type="ARBA" id="ARBA00022723"/>
    </source>
</evidence>
<gene>
    <name evidence="7" type="ORF">DesU5LDRAFT_0371</name>
</gene>
<dbReference type="STRING" id="596152.DesU5LDRAFT_0371"/>
<dbReference type="GO" id="GO:0046872">
    <property type="term" value="F:metal ion binding"/>
    <property type="evidence" value="ECO:0007669"/>
    <property type="project" value="UniProtKB-KW"/>
</dbReference>
<dbReference type="Gene3D" id="3.30.70.20">
    <property type="match status" value="1"/>
</dbReference>
<dbReference type="OrthoDB" id="368873at2"/>
<keyword evidence="3" id="KW-0560">Oxidoreductase</keyword>
<dbReference type="GO" id="GO:0016491">
    <property type="term" value="F:oxidoreductase activity"/>
    <property type="evidence" value="ECO:0007669"/>
    <property type="project" value="UniProtKB-KW"/>
</dbReference>
<dbReference type="SUPFAM" id="SSF54862">
    <property type="entry name" value="4Fe-4S ferredoxins"/>
    <property type="match status" value="1"/>
</dbReference>
<evidence type="ECO:0000313" key="7">
    <source>
        <dbReference type="EMBL" id="EIG52081.1"/>
    </source>
</evidence>
<name>I2PX25_9BACT</name>
<dbReference type="PROSITE" id="PS00198">
    <property type="entry name" value="4FE4S_FER_1"/>
    <property type="match status" value="1"/>
</dbReference>
<proteinExistence type="inferred from homology"/>
<evidence type="ECO:0000256" key="4">
    <source>
        <dbReference type="ARBA" id="ARBA00023004"/>
    </source>
</evidence>
<dbReference type="SUPFAM" id="SSF55469">
    <property type="entry name" value="FMN-dependent nitroreductase-like"/>
    <property type="match status" value="1"/>
</dbReference>
<dbReference type="Pfam" id="PF00881">
    <property type="entry name" value="Nitroreductase"/>
    <property type="match status" value="1"/>
</dbReference>
<evidence type="ECO:0000256" key="1">
    <source>
        <dbReference type="ARBA" id="ARBA00007118"/>
    </source>
</evidence>
<dbReference type="AlphaFoldDB" id="I2PX25"/>
<protein>
    <submittedName>
        <fullName evidence="7">Nitroreductase</fullName>
    </submittedName>
</protein>
<dbReference type="eggNOG" id="COG2221">
    <property type="taxonomic scope" value="Bacteria"/>
</dbReference>
<dbReference type="InterPro" id="IPR000415">
    <property type="entry name" value="Nitroreductase-like"/>
</dbReference>
<evidence type="ECO:0000256" key="5">
    <source>
        <dbReference type="ARBA" id="ARBA00023014"/>
    </source>
</evidence>
<dbReference type="HOGENOM" id="CLU_070764_2_0_7"/>